<organism evidence="2 3">
    <name type="scientific">Paractinoplanes hotanensis</name>
    <dbReference type="NCBI Taxonomy" id="2906497"/>
    <lineage>
        <taxon>Bacteria</taxon>
        <taxon>Bacillati</taxon>
        <taxon>Actinomycetota</taxon>
        <taxon>Actinomycetes</taxon>
        <taxon>Micromonosporales</taxon>
        <taxon>Micromonosporaceae</taxon>
        <taxon>Paractinoplanes</taxon>
    </lineage>
</organism>
<protein>
    <submittedName>
        <fullName evidence="2">Uncharacterized protein</fullName>
    </submittedName>
</protein>
<feature type="transmembrane region" description="Helical" evidence="1">
    <location>
        <begin position="12"/>
        <end position="36"/>
    </location>
</feature>
<keyword evidence="3" id="KW-1185">Reference proteome</keyword>
<evidence type="ECO:0000313" key="3">
    <source>
        <dbReference type="Proteomes" id="UP001523216"/>
    </source>
</evidence>
<sequence length="77" mass="7885">MEPTTPAEFATLVAGLGVAGMGVAGMVLAALTVVALRVVRPDECPASVRGRIRWWSAHHTAFLAMSTVIAVAALAVA</sequence>
<accession>A0ABT0YAZ6</accession>
<keyword evidence="1" id="KW-0812">Transmembrane</keyword>
<keyword evidence="1" id="KW-0472">Membrane</keyword>
<comment type="caution">
    <text evidence="2">The sequence shown here is derived from an EMBL/GenBank/DDBJ whole genome shotgun (WGS) entry which is preliminary data.</text>
</comment>
<dbReference type="Proteomes" id="UP001523216">
    <property type="component" value="Unassembled WGS sequence"/>
</dbReference>
<evidence type="ECO:0000313" key="2">
    <source>
        <dbReference type="EMBL" id="MCM4082474.1"/>
    </source>
</evidence>
<evidence type="ECO:0000256" key="1">
    <source>
        <dbReference type="SAM" id="Phobius"/>
    </source>
</evidence>
<proteinExistence type="predicted"/>
<feature type="transmembrane region" description="Helical" evidence="1">
    <location>
        <begin position="57"/>
        <end position="76"/>
    </location>
</feature>
<gene>
    <name evidence="2" type="ORF">LXN57_33390</name>
</gene>
<name>A0ABT0YAZ6_9ACTN</name>
<keyword evidence="1" id="KW-1133">Transmembrane helix</keyword>
<reference evidence="2 3" key="1">
    <citation type="submission" date="2022-06" db="EMBL/GenBank/DDBJ databases">
        <title>Actinoplanes abujensis sp. nov., isolated from Nigerian arid soil.</title>
        <authorList>
            <person name="Ding P."/>
        </authorList>
    </citation>
    <scope>NUCLEOTIDE SEQUENCE [LARGE SCALE GENOMIC DNA]</scope>
    <source>
        <strain evidence="3">TRM88002</strain>
    </source>
</reference>
<dbReference type="RefSeq" id="WP_251802203.1">
    <property type="nucleotide sequence ID" value="NZ_JAMQOL010000048.1"/>
</dbReference>
<dbReference type="EMBL" id="JAMQOL010000048">
    <property type="protein sequence ID" value="MCM4082474.1"/>
    <property type="molecule type" value="Genomic_DNA"/>
</dbReference>